<dbReference type="InterPro" id="IPR050638">
    <property type="entry name" value="AA-Vitamin_Transporters"/>
</dbReference>
<dbReference type="EMBL" id="LN651281">
    <property type="protein sequence ID" value="CEJ16605.1"/>
    <property type="molecule type" value="Genomic_DNA"/>
</dbReference>
<dbReference type="PANTHER" id="PTHR32322:SF2">
    <property type="entry name" value="EAMA DOMAIN-CONTAINING PROTEIN"/>
    <property type="match status" value="1"/>
</dbReference>
<comment type="subcellular location">
    <subcellularLocation>
        <location evidence="1">Membrane</location>
        <topology evidence="1">Multi-pass membrane protein</topology>
    </subcellularLocation>
</comment>
<proteinExistence type="inferred from homology"/>
<evidence type="ECO:0000256" key="2">
    <source>
        <dbReference type="ARBA" id="ARBA00007362"/>
    </source>
</evidence>
<evidence type="ECO:0000256" key="1">
    <source>
        <dbReference type="ARBA" id="ARBA00004141"/>
    </source>
</evidence>
<evidence type="ECO:0000256" key="3">
    <source>
        <dbReference type="ARBA" id="ARBA00022692"/>
    </source>
</evidence>
<dbReference type="Proteomes" id="UP000053470">
    <property type="component" value="Unassembled WGS sequence"/>
</dbReference>
<evidence type="ECO:0000259" key="8">
    <source>
        <dbReference type="Pfam" id="PF00892"/>
    </source>
</evidence>
<dbReference type="Pfam" id="PF00892">
    <property type="entry name" value="EamA"/>
    <property type="match status" value="2"/>
</dbReference>
<dbReference type="SUPFAM" id="SSF103481">
    <property type="entry name" value="Multidrug resistance efflux transporter EmrE"/>
    <property type="match status" value="2"/>
</dbReference>
<evidence type="ECO:0000313" key="10">
    <source>
        <dbReference type="Proteomes" id="UP000053470"/>
    </source>
</evidence>
<dbReference type="Gene3D" id="1.10.3730.20">
    <property type="match status" value="1"/>
</dbReference>
<feature type="transmembrane region" description="Helical" evidence="7">
    <location>
        <begin position="172"/>
        <end position="195"/>
    </location>
</feature>
<feature type="transmembrane region" description="Helical" evidence="7">
    <location>
        <begin position="207"/>
        <end position="227"/>
    </location>
</feature>
<feature type="domain" description="EamA" evidence="8">
    <location>
        <begin position="31"/>
        <end position="160"/>
    </location>
</feature>
<feature type="transmembrane region" description="Helical" evidence="7">
    <location>
        <begin position="239"/>
        <end position="260"/>
    </location>
</feature>
<sequence length="316" mass="32967">MTTSSTSMPLAPTPRPSSEPPALSPMLSVKLITVALFWGGTFIAGRVLAQALPLMVAAFGRFLVAAILLVWAAFHIEGRPPRLNRSQLLTTAAMGLTGICLYNVCFFGALARLPAGRTALFVSLTPIVTALMASLVFRERLESKRWVGIGIALMGALIVITRGDLAGAMQDIGASIGLGEMLMSLAVLNWAAYTLIARKATESMSSIAATTYAALWGLAFLSVGAVGELGAVQWLTLGWQVWASVLYLGAIGTVVAFIWYSQGIRAVGPSRTAVFTNLVPAFGVVLSAGLLGEAVLASMLVGGALSAIGVSLANRK</sequence>
<evidence type="ECO:0000256" key="5">
    <source>
        <dbReference type="ARBA" id="ARBA00023136"/>
    </source>
</evidence>
<keyword evidence="3 7" id="KW-0812">Transmembrane</keyword>
<dbReference type="InterPro" id="IPR000620">
    <property type="entry name" value="EamA_dom"/>
</dbReference>
<feature type="domain" description="EamA" evidence="8">
    <location>
        <begin position="178"/>
        <end position="314"/>
    </location>
</feature>
<feature type="transmembrane region" description="Helical" evidence="7">
    <location>
        <begin position="146"/>
        <end position="166"/>
    </location>
</feature>
<reference evidence="9" key="2">
    <citation type="submission" date="2022-04" db="EMBL/GenBank/DDBJ databases">
        <title>Genomic draft of R. solanacearum strain IPO1609, a phylotype IIB1/biovar 2/race 3 strain isolated from potato in Europe.</title>
        <authorList>
            <person name="Boucher C."/>
            <person name="Carrere S."/>
            <person name="Dossat C."/>
            <person name="Elbaz M."/>
            <person name="Genin S."/>
            <person name="Gouzy J."/>
            <person name="Prior P."/>
            <person name="Segurens B."/>
            <person name="Wincker P."/>
        </authorList>
    </citation>
    <scope>NUCLEOTIDE SEQUENCE</scope>
    <source>
        <strain evidence="9">IPO1609</strain>
    </source>
</reference>
<keyword evidence="10" id="KW-1185">Reference proteome</keyword>
<keyword evidence="5 7" id="KW-0472">Membrane</keyword>
<gene>
    <name evidence="9" type="ORF">RSIPO_04908</name>
</gene>
<dbReference type="InterPro" id="IPR037185">
    <property type="entry name" value="EmrE-like"/>
</dbReference>
<dbReference type="GO" id="GO:0016020">
    <property type="term" value="C:membrane"/>
    <property type="evidence" value="ECO:0007669"/>
    <property type="project" value="UniProtKB-SubCell"/>
</dbReference>
<feature type="transmembrane region" description="Helical" evidence="7">
    <location>
        <begin position="27"/>
        <end position="48"/>
    </location>
</feature>
<dbReference type="PANTHER" id="PTHR32322">
    <property type="entry name" value="INNER MEMBRANE TRANSPORTER"/>
    <property type="match status" value="1"/>
</dbReference>
<evidence type="ECO:0000256" key="4">
    <source>
        <dbReference type="ARBA" id="ARBA00022989"/>
    </source>
</evidence>
<dbReference type="RefSeq" id="WP_003263473.1">
    <property type="nucleotide sequence ID" value="NZ_LN651281.1"/>
</dbReference>
<name>A0A7U7JD08_RALSL</name>
<dbReference type="AlphaFoldDB" id="A0A7U7JD08"/>
<reference evidence="9" key="1">
    <citation type="submission" date="2014-11" db="EMBL/GenBank/DDBJ databases">
        <authorList>
            <person name="Genoscope - CEA"/>
        </authorList>
    </citation>
    <scope>NUCLEOTIDE SEQUENCE</scope>
    <source>
        <strain evidence="9">IPO1609</strain>
    </source>
</reference>
<evidence type="ECO:0000313" key="9">
    <source>
        <dbReference type="EMBL" id="CEJ16605.1"/>
    </source>
</evidence>
<feature type="transmembrane region" description="Helical" evidence="7">
    <location>
        <begin position="88"/>
        <end position="113"/>
    </location>
</feature>
<feature type="transmembrane region" description="Helical" evidence="7">
    <location>
        <begin position="272"/>
        <end position="290"/>
    </location>
</feature>
<accession>A0A7U7JD08</accession>
<feature type="transmembrane region" description="Helical" evidence="7">
    <location>
        <begin position="296"/>
        <end position="313"/>
    </location>
</feature>
<feature type="transmembrane region" description="Helical" evidence="7">
    <location>
        <begin position="119"/>
        <end position="137"/>
    </location>
</feature>
<evidence type="ECO:0000256" key="7">
    <source>
        <dbReference type="SAM" id="Phobius"/>
    </source>
</evidence>
<comment type="similarity">
    <text evidence="2">Belongs to the EamA transporter family.</text>
</comment>
<keyword evidence="4 7" id="KW-1133">Transmembrane helix</keyword>
<protein>
    <recommendedName>
        <fullName evidence="8">EamA domain-containing protein</fullName>
    </recommendedName>
</protein>
<evidence type="ECO:0000256" key="6">
    <source>
        <dbReference type="SAM" id="MobiDB-lite"/>
    </source>
</evidence>
<feature type="region of interest" description="Disordered" evidence="6">
    <location>
        <begin position="1"/>
        <end position="22"/>
    </location>
</feature>
<organism evidence="9 10">
    <name type="scientific">Ralstonia solanacearum IPO1609</name>
    <dbReference type="NCBI Taxonomy" id="564066"/>
    <lineage>
        <taxon>Bacteria</taxon>
        <taxon>Pseudomonadati</taxon>
        <taxon>Pseudomonadota</taxon>
        <taxon>Betaproteobacteria</taxon>
        <taxon>Burkholderiales</taxon>
        <taxon>Burkholderiaceae</taxon>
        <taxon>Ralstonia</taxon>
        <taxon>Ralstonia solanacearum species complex</taxon>
    </lineage>
</organism>
<feature type="compositionally biased region" description="Pro residues" evidence="6">
    <location>
        <begin position="11"/>
        <end position="22"/>
    </location>
</feature>
<feature type="transmembrane region" description="Helical" evidence="7">
    <location>
        <begin position="54"/>
        <end position="76"/>
    </location>
</feature>